<evidence type="ECO:0000313" key="2">
    <source>
        <dbReference type="Proteomes" id="UP000250140"/>
    </source>
</evidence>
<reference evidence="1 2" key="1">
    <citation type="journal article" date="2016" name="Nat. Commun.">
        <title>Ectomycorrhizal ecology is imprinted in the genome of the dominant symbiotic fungus Cenococcum geophilum.</title>
        <authorList>
            <consortium name="DOE Joint Genome Institute"/>
            <person name="Peter M."/>
            <person name="Kohler A."/>
            <person name="Ohm R.A."/>
            <person name="Kuo A."/>
            <person name="Krutzmann J."/>
            <person name="Morin E."/>
            <person name="Arend M."/>
            <person name="Barry K.W."/>
            <person name="Binder M."/>
            <person name="Choi C."/>
            <person name="Clum A."/>
            <person name="Copeland A."/>
            <person name="Grisel N."/>
            <person name="Haridas S."/>
            <person name="Kipfer T."/>
            <person name="LaButti K."/>
            <person name="Lindquist E."/>
            <person name="Lipzen A."/>
            <person name="Maire R."/>
            <person name="Meier B."/>
            <person name="Mihaltcheva S."/>
            <person name="Molinier V."/>
            <person name="Murat C."/>
            <person name="Poggeler S."/>
            <person name="Quandt C.A."/>
            <person name="Sperisen C."/>
            <person name="Tritt A."/>
            <person name="Tisserant E."/>
            <person name="Crous P.W."/>
            <person name="Henrissat B."/>
            <person name="Nehls U."/>
            <person name="Egli S."/>
            <person name="Spatafora J.W."/>
            <person name="Grigoriev I.V."/>
            <person name="Martin F.M."/>
        </authorList>
    </citation>
    <scope>NUCLEOTIDE SEQUENCE [LARGE SCALE GENOMIC DNA]</scope>
    <source>
        <strain evidence="1 2">CBS 207.34</strain>
    </source>
</reference>
<gene>
    <name evidence="1" type="ORF">AOQ84DRAFT_52549</name>
</gene>
<sequence>MRRTQGFTGCLKRQRRAGRDVVGPWAQASAQTPLRGLLTFLILLYCRSGHRTGIDAAVHEAIACIGRQPYANGMAGSLASSLAGRGQAESSLASWQHDSPLRRWYRCSMLPMSH</sequence>
<dbReference type="AlphaFoldDB" id="A0A8E2JSA1"/>
<keyword evidence="2" id="KW-1185">Reference proteome</keyword>
<dbReference type="EMBL" id="KV749787">
    <property type="protein sequence ID" value="OCL07775.1"/>
    <property type="molecule type" value="Genomic_DNA"/>
</dbReference>
<accession>A0A8E2JSA1</accession>
<dbReference type="Proteomes" id="UP000250140">
    <property type="component" value="Unassembled WGS sequence"/>
</dbReference>
<organism evidence="1 2">
    <name type="scientific">Glonium stellatum</name>
    <dbReference type="NCBI Taxonomy" id="574774"/>
    <lineage>
        <taxon>Eukaryota</taxon>
        <taxon>Fungi</taxon>
        <taxon>Dikarya</taxon>
        <taxon>Ascomycota</taxon>
        <taxon>Pezizomycotina</taxon>
        <taxon>Dothideomycetes</taxon>
        <taxon>Pleosporomycetidae</taxon>
        <taxon>Gloniales</taxon>
        <taxon>Gloniaceae</taxon>
        <taxon>Glonium</taxon>
    </lineage>
</organism>
<evidence type="ECO:0000313" key="1">
    <source>
        <dbReference type="EMBL" id="OCL07775.1"/>
    </source>
</evidence>
<protein>
    <submittedName>
        <fullName evidence="1">Uncharacterized protein</fullName>
    </submittedName>
</protein>
<name>A0A8E2JSA1_9PEZI</name>
<proteinExistence type="predicted"/>